<keyword evidence="2" id="KW-1185">Reference proteome</keyword>
<reference evidence="1" key="1">
    <citation type="journal article" date="2023" name="Plant Biotechnol. J.">
        <title>Chromosome-level wild Hevea brasiliensis genome provides new tools for genomic-assisted breeding and valuable loci to elevate rubber yield.</title>
        <authorList>
            <person name="Cheng H."/>
            <person name="Song X."/>
            <person name="Hu Y."/>
            <person name="Wu T."/>
            <person name="Yang Q."/>
            <person name="An Z."/>
            <person name="Feng S."/>
            <person name="Deng Z."/>
            <person name="Wu W."/>
            <person name="Zeng X."/>
            <person name="Tu M."/>
            <person name="Wang X."/>
            <person name="Huang H."/>
        </authorList>
    </citation>
    <scope>NUCLEOTIDE SEQUENCE</scope>
    <source>
        <strain evidence="1">MT/VB/25A 57/8</strain>
    </source>
</reference>
<dbReference type="EMBL" id="JARPOI010000004">
    <property type="protein sequence ID" value="KAJ9182575.1"/>
    <property type="molecule type" value="Genomic_DNA"/>
</dbReference>
<dbReference type="Proteomes" id="UP001174677">
    <property type="component" value="Chromosome 4"/>
</dbReference>
<sequence>MEVHVCTGDNGGKSSNVVMFVPESSTLRIYWLDVSGSCRVACFLGWNSTVKSLDMTGVWKEWKFESLESEDINLARTPLQNSGKTDGIYQRLDQNGTAEPEAHRLILSKTKLCNSTKKNFSSSKLPYMNQVRTLVNPVKQAVRTNGMKIKTSKDEDIEISIWNLAGQHEFYSLHSCFQGTEGIPKKLEEIEDDLQYWLRFIVSNSTYMVPNVTIVLTDCDKINQPSQNLHLTVTSVRRVIEMFRGFVDFYPNVFTVDARSSASVSKLTHHLRKTSKTILERVSGVYQLCNDLFQILSDWRAENYNKPAMNQLIKMDVRKQSLMENNGFISRKELEKILRESLQRKSLGLVWSLADSIQLPSLLKQALFSVPADSLYDYQHIWGPVLDSGRPILRAGFDLAQDLLSDDDFWEVVHQRHHDLYNLAVELEAPPDRNPNGTDQPVNELDTVDPNFAGIAKAVEQRLLRELHRRVNYHVHCNVQLEEWKLPNIFFFIRTENYARRLATNVISGMTALRLHLLCEFRLEMHVVEDQIGCEIMQVDDRAVKSLAPHMKKFMKLMSFALKVGAHLAAGMGEMTSSSLVHGAARAVASGAAGAAAMGRMEGIRNRSRNAESSRDIQEVTNSSGVERYLGFIILLKVAFALVLS</sequence>
<dbReference type="PANTHER" id="PTHR47679">
    <property type="entry name" value="PROTEIN TORNADO 1"/>
    <property type="match status" value="1"/>
</dbReference>
<proteinExistence type="predicted"/>
<evidence type="ECO:0000313" key="1">
    <source>
        <dbReference type="EMBL" id="KAJ9182575.1"/>
    </source>
</evidence>
<organism evidence="1 2">
    <name type="scientific">Hevea brasiliensis</name>
    <name type="common">Para rubber tree</name>
    <name type="synonym">Siphonia brasiliensis</name>
    <dbReference type="NCBI Taxonomy" id="3981"/>
    <lineage>
        <taxon>Eukaryota</taxon>
        <taxon>Viridiplantae</taxon>
        <taxon>Streptophyta</taxon>
        <taxon>Embryophyta</taxon>
        <taxon>Tracheophyta</taxon>
        <taxon>Spermatophyta</taxon>
        <taxon>Magnoliopsida</taxon>
        <taxon>eudicotyledons</taxon>
        <taxon>Gunneridae</taxon>
        <taxon>Pentapetalae</taxon>
        <taxon>rosids</taxon>
        <taxon>fabids</taxon>
        <taxon>Malpighiales</taxon>
        <taxon>Euphorbiaceae</taxon>
        <taxon>Crotonoideae</taxon>
        <taxon>Micrandreae</taxon>
        <taxon>Hevea</taxon>
    </lineage>
</organism>
<dbReference type="InterPro" id="IPR027417">
    <property type="entry name" value="P-loop_NTPase"/>
</dbReference>
<dbReference type="Gene3D" id="3.40.50.300">
    <property type="entry name" value="P-loop containing nucleotide triphosphate hydrolases"/>
    <property type="match status" value="1"/>
</dbReference>
<protein>
    <submittedName>
        <fullName evidence="1">Uncharacterized protein</fullName>
    </submittedName>
</protein>
<accession>A0ABQ9MUG5</accession>
<name>A0ABQ9MUG5_HEVBR</name>
<comment type="caution">
    <text evidence="1">The sequence shown here is derived from an EMBL/GenBank/DDBJ whole genome shotgun (WGS) entry which is preliminary data.</text>
</comment>
<dbReference type="PANTHER" id="PTHR47679:SF1">
    <property type="entry name" value="PROTEIN TORNADO 1"/>
    <property type="match status" value="1"/>
</dbReference>
<gene>
    <name evidence="1" type="ORF">P3X46_006556</name>
</gene>
<evidence type="ECO:0000313" key="2">
    <source>
        <dbReference type="Proteomes" id="UP001174677"/>
    </source>
</evidence>